<keyword evidence="2" id="KW-0472">Membrane</keyword>
<feature type="compositionally biased region" description="Polar residues" evidence="1">
    <location>
        <begin position="9"/>
        <end position="22"/>
    </location>
</feature>
<proteinExistence type="predicted"/>
<keyword evidence="2" id="KW-0812">Transmembrane</keyword>
<feature type="transmembrane region" description="Helical" evidence="2">
    <location>
        <begin position="185"/>
        <end position="204"/>
    </location>
</feature>
<feature type="transmembrane region" description="Helical" evidence="2">
    <location>
        <begin position="236"/>
        <end position="263"/>
    </location>
</feature>
<comment type="caution">
    <text evidence="4">The sequence shown here is derived from an EMBL/GenBank/DDBJ whole genome shotgun (WGS) entry which is preliminary data.</text>
</comment>
<sequence length="886" mass="99489">MSLDPLNLSLPNHNSSRSKFRSAQSLITMSPTLPDNSPPQPSPYKKRSYIFPESEDSGLGKIDLGPISELGEEEQENLSIWHIYNQEAAKCDMSLVEGSHRETDVLLVFTGLFSAVLTTFIIQTYQMILPDPIEETNMLLKDLRSLTLILATAELASSEKTLAPLSQGTNGSAEPSNAQIQWVNGLWFTALACSLSAALVSMLAKQWLYAYTRGISGSPRDRARKRQNRFIQFRSWHVLTVINCLPLLLHAALFLFFGGIVVLLWEGELAAISMITVIIVALAYIFYVGSMWISLISPDCPYQHPISTHLHDWLKPGRDGYKARTRRQVPPRQGSSEIPTESIQEKDRFSTDNGLGQNVVPTSEDALDAKALVWLLKESSSTEAVRSSALQAIAELPRDFTAYGILREVDAVGMILQRFESCFRLDTSVGTRWEVRDPQAAGKYCRGWMKLTYQTRIKWPTRLLRPLEILRDDVDQPAISAMATCALALTSPERYSTQNDLLSLLSRHVDGQISLSGTIQQVVLDTLLECIAHWELSAAVIANLVSRAVPILVGLLHSLADYGPYTLREAASLNLYVLTGHFLEEEIRREGAKRRDMYWGASLKALSDVVRKRTSYDAEDTLLDMVGLELARLANVLVTNSRIFPGSLHNSVKLALTSLFVENRITIGRLQDSDTMANIFHILHPPALSDPEQQALFTKHLIDILKRTRHPGVLSNALRLLDSHLASYSTTVMETFLDEGGMDTLLHIANTGNIDGRRSQMDSLRALCTFVKASATLQLEDDDFPPSFFDAIFQSSFLKTLCMLLTTGRWWMPDVAEVWLPALVKLCRVRSDDPGWRKVEQSFWKYAILHQNEYRRSDLIDNLTRIRNLRRELEGGAGISFFEEDF</sequence>
<evidence type="ECO:0000259" key="3">
    <source>
        <dbReference type="Pfam" id="PF20153"/>
    </source>
</evidence>
<dbReference type="InterPro" id="IPR016024">
    <property type="entry name" value="ARM-type_fold"/>
</dbReference>
<gene>
    <name evidence="4" type="ORF">D9756_007723</name>
</gene>
<organism evidence="4 5">
    <name type="scientific">Leucocoprinus leucothites</name>
    <dbReference type="NCBI Taxonomy" id="201217"/>
    <lineage>
        <taxon>Eukaryota</taxon>
        <taxon>Fungi</taxon>
        <taxon>Dikarya</taxon>
        <taxon>Basidiomycota</taxon>
        <taxon>Agaricomycotina</taxon>
        <taxon>Agaricomycetes</taxon>
        <taxon>Agaricomycetidae</taxon>
        <taxon>Agaricales</taxon>
        <taxon>Agaricineae</taxon>
        <taxon>Agaricaceae</taxon>
        <taxon>Leucocoprinus</taxon>
    </lineage>
</organism>
<dbReference type="InterPro" id="IPR011989">
    <property type="entry name" value="ARM-like"/>
</dbReference>
<feature type="transmembrane region" description="Helical" evidence="2">
    <location>
        <begin position="269"/>
        <end position="287"/>
    </location>
</feature>
<dbReference type="OrthoDB" id="3185525at2759"/>
<dbReference type="EMBL" id="JAACJO010000012">
    <property type="protein sequence ID" value="KAF5351851.1"/>
    <property type="molecule type" value="Genomic_DNA"/>
</dbReference>
<reference evidence="4 5" key="1">
    <citation type="journal article" date="2020" name="ISME J.">
        <title>Uncovering the hidden diversity of litter-decomposition mechanisms in mushroom-forming fungi.</title>
        <authorList>
            <person name="Floudas D."/>
            <person name="Bentzer J."/>
            <person name="Ahren D."/>
            <person name="Johansson T."/>
            <person name="Persson P."/>
            <person name="Tunlid A."/>
        </authorList>
    </citation>
    <scope>NUCLEOTIDE SEQUENCE [LARGE SCALE GENOMIC DNA]</scope>
    <source>
        <strain evidence="4 5">CBS 146.42</strain>
    </source>
</reference>
<feature type="compositionally biased region" description="Polar residues" evidence="1">
    <location>
        <begin position="333"/>
        <end position="342"/>
    </location>
</feature>
<keyword evidence="2" id="KW-1133">Transmembrane helix</keyword>
<evidence type="ECO:0000256" key="1">
    <source>
        <dbReference type="SAM" id="MobiDB-lite"/>
    </source>
</evidence>
<feature type="transmembrane region" description="Helical" evidence="2">
    <location>
        <begin position="105"/>
        <end position="128"/>
    </location>
</feature>
<accession>A0A8H5FWL5</accession>
<evidence type="ECO:0000256" key="2">
    <source>
        <dbReference type="SAM" id="Phobius"/>
    </source>
</evidence>
<dbReference type="InterPro" id="IPR045338">
    <property type="entry name" value="DUF6535"/>
</dbReference>
<evidence type="ECO:0000313" key="5">
    <source>
        <dbReference type="Proteomes" id="UP000559027"/>
    </source>
</evidence>
<keyword evidence="5" id="KW-1185">Reference proteome</keyword>
<dbReference type="Gene3D" id="1.25.10.10">
    <property type="entry name" value="Leucine-rich Repeat Variant"/>
    <property type="match status" value="1"/>
</dbReference>
<feature type="domain" description="DUF6535" evidence="3">
    <location>
        <begin position="81"/>
        <end position="266"/>
    </location>
</feature>
<feature type="region of interest" description="Disordered" evidence="1">
    <location>
        <begin position="1"/>
        <end position="22"/>
    </location>
</feature>
<feature type="region of interest" description="Disordered" evidence="1">
    <location>
        <begin position="324"/>
        <end position="354"/>
    </location>
</feature>
<evidence type="ECO:0000313" key="4">
    <source>
        <dbReference type="EMBL" id="KAF5351851.1"/>
    </source>
</evidence>
<dbReference type="SUPFAM" id="SSF48371">
    <property type="entry name" value="ARM repeat"/>
    <property type="match status" value="1"/>
</dbReference>
<dbReference type="Pfam" id="PF20153">
    <property type="entry name" value="DUF6535"/>
    <property type="match status" value="1"/>
</dbReference>
<dbReference type="AlphaFoldDB" id="A0A8H5FWL5"/>
<dbReference type="Proteomes" id="UP000559027">
    <property type="component" value="Unassembled WGS sequence"/>
</dbReference>
<protein>
    <recommendedName>
        <fullName evidence="3">DUF6535 domain-containing protein</fullName>
    </recommendedName>
</protein>
<name>A0A8H5FWL5_9AGAR</name>